<comment type="cofactor">
    <cofactor evidence="1">
        <name>[4Fe-4S] cluster</name>
        <dbReference type="ChEBI" id="CHEBI:49883"/>
    </cofactor>
</comment>
<evidence type="ECO:0000259" key="6">
    <source>
        <dbReference type="PROSITE" id="PS51918"/>
    </source>
</evidence>
<dbReference type="GO" id="GO:0046872">
    <property type="term" value="F:metal ion binding"/>
    <property type="evidence" value="ECO:0007669"/>
    <property type="project" value="UniProtKB-KW"/>
</dbReference>
<dbReference type="InterPro" id="IPR006638">
    <property type="entry name" value="Elp3/MiaA/NifB-like_rSAM"/>
</dbReference>
<dbReference type="InterPro" id="IPR023404">
    <property type="entry name" value="rSAM_horseshoe"/>
</dbReference>
<evidence type="ECO:0000256" key="5">
    <source>
        <dbReference type="ARBA" id="ARBA00023014"/>
    </source>
</evidence>
<dbReference type="InterPro" id="IPR051198">
    <property type="entry name" value="BchE-like"/>
</dbReference>
<dbReference type="SMART" id="SM00729">
    <property type="entry name" value="Elp3"/>
    <property type="match status" value="1"/>
</dbReference>
<dbReference type="SFLD" id="SFLDG01082">
    <property type="entry name" value="B12-binding_domain_containing"/>
    <property type="match status" value="1"/>
</dbReference>
<dbReference type="PROSITE" id="PS51918">
    <property type="entry name" value="RADICAL_SAM"/>
    <property type="match status" value="1"/>
</dbReference>
<dbReference type="PANTHER" id="PTHR43409:SF4">
    <property type="entry name" value="RADICAL SAM SUPERFAMILY PROTEIN"/>
    <property type="match status" value="1"/>
</dbReference>
<dbReference type="HOGENOM" id="CLU_044464_1_0_7"/>
<evidence type="ECO:0000313" key="8">
    <source>
        <dbReference type="Proteomes" id="UP000000442"/>
    </source>
</evidence>
<evidence type="ECO:0000256" key="2">
    <source>
        <dbReference type="ARBA" id="ARBA00022691"/>
    </source>
</evidence>
<reference evidence="7 8" key="1">
    <citation type="journal article" date="2009" name="Environ. Microbiol.">
        <title>Genome sequence of Desulfobacterium autotrophicum HRM2, a marine sulfate reducer oxidizing organic carbon completely to carbon dioxide.</title>
        <authorList>
            <person name="Strittmatter A.W."/>
            <person name="Liesegang H."/>
            <person name="Rabus R."/>
            <person name="Decker I."/>
            <person name="Amann J."/>
            <person name="Andres S."/>
            <person name="Henne A."/>
            <person name="Fricke W.F."/>
            <person name="Martinez-Arias R."/>
            <person name="Bartels D."/>
            <person name="Goesmann A."/>
            <person name="Krause L."/>
            <person name="Puehler A."/>
            <person name="Klenk H.P."/>
            <person name="Richter M."/>
            <person name="Schuler M."/>
            <person name="Gloeckner F.O."/>
            <person name="Meyerdierks A."/>
            <person name="Gottschalk G."/>
            <person name="Amann R."/>
        </authorList>
    </citation>
    <scope>NUCLEOTIDE SEQUENCE [LARGE SCALE GENOMIC DNA]</scope>
    <source>
        <strain evidence="8">ATCC 43914 / DSM 3382 / HRM2</strain>
    </source>
</reference>
<organism evidence="7 8">
    <name type="scientific">Desulforapulum autotrophicum (strain ATCC 43914 / DSM 3382 / VKM B-1955 / HRM2)</name>
    <name type="common">Desulfobacterium autotrophicum</name>
    <dbReference type="NCBI Taxonomy" id="177437"/>
    <lineage>
        <taxon>Bacteria</taxon>
        <taxon>Pseudomonadati</taxon>
        <taxon>Thermodesulfobacteriota</taxon>
        <taxon>Desulfobacteria</taxon>
        <taxon>Desulfobacterales</taxon>
        <taxon>Desulfobacteraceae</taxon>
        <taxon>Desulforapulum</taxon>
    </lineage>
</organism>
<keyword evidence="5" id="KW-0411">Iron-sulfur</keyword>
<dbReference type="SFLD" id="SFLDS00029">
    <property type="entry name" value="Radical_SAM"/>
    <property type="match status" value="1"/>
</dbReference>
<dbReference type="InterPro" id="IPR058240">
    <property type="entry name" value="rSAM_sf"/>
</dbReference>
<dbReference type="GO" id="GO:0051536">
    <property type="term" value="F:iron-sulfur cluster binding"/>
    <property type="evidence" value="ECO:0007669"/>
    <property type="project" value="UniProtKB-KW"/>
</dbReference>
<protein>
    <submittedName>
        <fullName evidence="7">Fe-S oxidoreductase family protein</fullName>
    </submittedName>
</protein>
<keyword evidence="2" id="KW-0949">S-adenosyl-L-methionine</keyword>
<dbReference type="GO" id="GO:0003824">
    <property type="term" value="F:catalytic activity"/>
    <property type="evidence" value="ECO:0007669"/>
    <property type="project" value="InterPro"/>
</dbReference>
<proteinExistence type="predicted"/>
<sequence length="304" mass="34578">MNMDVGNLEAPVFRPPSEWDSLLIKVTNGCTHRCTFCSMYLTKKFSMRKDIEDIKNDIRKAREMFGSRVEKIFFEDGNAFVVKSHVLIELTRYCYQQHPNLRKVSSYAHVQDILKKSDDDLKRLADAGFTMVYVGIESGDNQVLKDCNKGATQDDYALAAQKCHQAGIDWSGIFLLGLAGNDPEKSQRHAVESAKLINRMAPPMPRKWYISPLTLEMTPGSEILAQNLKNKFQPCTSTQILEELYTLIKNTDDDLTGCIFNTNHASNYLSLKGELGKDKRDFLHRVEAGIKDPSVRRPEYMRGL</sequence>
<accession>C0QCD2</accession>
<keyword evidence="8" id="KW-1185">Reference proteome</keyword>
<keyword evidence="3" id="KW-0479">Metal-binding</keyword>
<dbReference type="Proteomes" id="UP000000442">
    <property type="component" value="Chromosome"/>
</dbReference>
<evidence type="ECO:0000256" key="4">
    <source>
        <dbReference type="ARBA" id="ARBA00023004"/>
    </source>
</evidence>
<dbReference type="KEGG" id="dat:HRM2_40920"/>
<dbReference type="OrthoDB" id="5470216at2"/>
<keyword evidence="4" id="KW-0408">Iron</keyword>
<dbReference type="eggNOG" id="COG1032">
    <property type="taxonomic scope" value="Bacteria"/>
</dbReference>
<evidence type="ECO:0000256" key="1">
    <source>
        <dbReference type="ARBA" id="ARBA00001966"/>
    </source>
</evidence>
<feature type="domain" description="Radical SAM core" evidence="6">
    <location>
        <begin position="16"/>
        <end position="254"/>
    </location>
</feature>
<dbReference type="STRING" id="177437.HRM2_40920"/>
<dbReference type="AlphaFoldDB" id="C0QCD2"/>
<dbReference type="InterPro" id="IPR007197">
    <property type="entry name" value="rSAM"/>
</dbReference>
<dbReference type="PANTHER" id="PTHR43409">
    <property type="entry name" value="ANAEROBIC MAGNESIUM-PROTOPORPHYRIN IX MONOMETHYL ESTER CYCLASE-RELATED"/>
    <property type="match status" value="1"/>
</dbReference>
<dbReference type="Gene3D" id="3.80.30.20">
    <property type="entry name" value="tm_1862 like domain"/>
    <property type="match status" value="1"/>
</dbReference>
<evidence type="ECO:0000313" key="7">
    <source>
        <dbReference type="EMBL" id="ACN17149.1"/>
    </source>
</evidence>
<evidence type="ECO:0000256" key="3">
    <source>
        <dbReference type="ARBA" id="ARBA00022723"/>
    </source>
</evidence>
<name>C0QCD2_DESAH</name>
<gene>
    <name evidence="7" type="ordered locus">HRM2_40920</name>
</gene>
<dbReference type="CDD" id="cd01335">
    <property type="entry name" value="Radical_SAM"/>
    <property type="match status" value="1"/>
</dbReference>
<dbReference type="SFLD" id="SFLDG01095">
    <property type="entry name" value="Uncharacterised_Radical_SAM_Su"/>
    <property type="match status" value="1"/>
</dbReference>
<dbReference type="Pfam" id="PF04055">
    <property type="entry name" value="Radical_SAM"/>
    <property type="match status" value="1"/>
</dbReference>
<dbReference type="SUPFAM" id="SSF102114">
    <property type="entry name" value="Radical SAM enzymes"/>
    <property type="match status" value="1"/>
</dbReference>
<dbReference type="EMBL" id="CP001087">
    <property type="protein sequence ID" value="ACN17149.1"/>
    <property type="molecule type" value="Genomic_DNA"/>
</dbReference>